<dbReference type="Proteomes" id="UP000304912">
    <property type="component" value="Chromosome"/>
</dbReference>
<organism evidence="7 8">
    <name type="scientific">Salinimonas iocasae</name>
    <dbReference type="NCBI Taxonomy" id="2572577"/>
    <lineage>
        <taxon>Bacteria</taxon>
        <taxon>Pseudomonadati</taxon>
        <taxon>Pseudomonadota</taxon>
        <taxon>Gammaproteobacteria</taxon>
        <taxon>Alteromonadales</taxon>
        <taxon>Alteromonadaceae</taxon>
        <taxon>Alteromonas/Salinimonas group</taxon>
        <taxon>Salinimonas</taxon>
    </lineage>
</organism>
<dbReference type="KEGG" id="salk:FBQ74_15495"/>
<evidence type="ECO:0000256" key="2">
    <source>
        <dbReference type="ARBA" id="ARBA00008441"/>
    </source>
</evidence>
<feature type="region of interest" description="Disordered" evidence="5">
    <location>
        <begin position="56"/>
        <end position="75"/>
    </location>
</feature>
<name>A0A5B7YHQ7_9ALTE</name>
<dbReference type="RefSeq" id="WP_139757519.1">
    <property type="nucleotide sequence ID" value="NZ_CP039852.1"/>
</dbReference>
<evidence type="ECO:0000256" key="6">
    <source>
        <dbReference type="SAM" id="SignalP"/>
    </source>
</evidence>
<evidence type="ECO:0000313" key="8">
    <source>
        <dbReference type="Proteomes" id="UP000304912"/>
    </source>
</evidence>
<dbReference type="PANTHER" id="PTHR38102">
    <property type="entry name" value="PERIPLASMIC CHAPERONE SPY"/>
    <property type="match status" value="1"/>
</dbReference>
<keyword evidence="4" id="KW-0574">Periplasm</keyword>
<dbReference type="EMBL" id="CP039852">
    <property type="protein sequence ID" value="QCZ94783.1"/>
    <property type="molecule type" value="Genomic_DNA"/>
</dbReference>
<dbReference type="OrthoDB" id="6227479at2"/>
<dbReference type="Pfam" id="PF07813">
    <property type="entry name" value="LTXXQ"/>
    <property type="match status" value="1"/>
</dbReference>
<evidence type="ECO:0000256" key="3">
    <source>
        <dbReference type="ARBA" id="ARBA00022729"/>
    </source>
</evidence>
<evidence type="ECO:0000313" key="7">
    <source>
        <dbReference type="EMBL" id="QCZ94783.1"/>
    </source>
</evidence>
<protein>
    <recommendedName>
        <fullName evidence="9">Periplasmic heavy metal sensor</fullName>
    </recommendedName>
</protein>
<dbReference type="GO" id="GO:0051082">
    <property type="term" value="F:unfolded protein binding"/>
    <property type="evidence" value="ECO:0007669"/>
    <property type="project" value="TreeGrafter"/>
</dbReference>
<keyword evidence="8" id="KW-1185">Reference proteome</keyword>
<accession>A0A5B7YHQ7</accession>
<sequence>MKTVCLIAAVSGILISSGVAAKHKSPSSPYHMMVSELRHLPDITDAQRDEIKQVLQDARERHSGQRPSDGQRPQFANENTFLADYDSQAEQRRARALQKARTRHDIYRVLNETQRQWLADGEERKRDRHQRGARRTDKPHSFRELDLSDAQRIAIKAIMKQAKTSGKTIHKTLASLRAEESGLIHTAEFDEAAWNSWFDGYAEQKRQAALLRYQTRSAIHAQLSDEQREKLAKQHRGPHSH</sequence>
<dbReference type="Gene3D" id="1.20.120.1490">
    <property type="match status" value="2"/>
</dbReference>
<dbReference type="InterPro" id="IPR012899">
    <property type="entry name" value="LTXXQ"/>
</dbReference>
<keyword evidence="3 6" id="KW-0732">Signal</keyword>
<dbReference type="AlphaFoldDB" id="A0A5B7YHQ7"/>
<evidence type="ECO:0008006" key="9">
    <source>
        <dbReference type="Google" id="ProtNLM"/>
    </source>
</evidence>
<feature type="region of interest" description="Disordered" evidence="5">
    <location>
        <begin position="120"/>
        <end position="141"/>
    </location>
</feature>
<dbReference type="GO" id="GO:0030288">
    <property type="term" value="C:outer membrane-bounded periplasmic space"/>
    <property type="evidence" value="ECO:0007669"/>
    <property type="project" value="TreeGrafter"/>
</dbReference>
<evidence type="ECO:0000256" key="1">
    <source>
        <dbReference type="ARBA" id="ARBA00004418"/>
    </source>
</evidence>
<reference evidence="7 8" key="1">
    <citation type="submission" date="2019-04" db="EMBL/GenBank/DDBJ databases">
        <title>Salinimonas iocasae sp. nov., a halophilic bacterium isolated from the outer tube casing of tubeworms in Okinawa Trough.</title>
        <authorList>
            <person name="Zhang H."/>
            <person name="Wang H."/>
            <person name="Li C."/>
        </authorList>
    </citation>
    <scope>NUCLEOTIDE SEQUENCE [LARGE SCALE GENOMIC DNA]</scope>
    <source>
        <strain evidence="7 8">KX18D6</strain>
    </source>
</reference>
<comment type="similarity">
    <text evidence="2">Belongs to the CpxP/Spy family.</text>
</comment>
<evidence type="ECO:0000256" key="4">
    <source>
        <dbReference type="ARBA" id="ARBA00022764"/>
    </source>
</evidence>
<dbReference type="InterPro" id="IPR052211">
    <property type="entry name" value="Cpx_auxiliary_protein"/>
</dbReference>
<dbReference type="PANTHER" id="PTHR38102:SF1">
    <property type="entry name" value="PERIPLASMIC CHAPERONE SPY"/>
    <property type="match status" value="1"/>
</dbReference>
<evidence type="ECO:0000256" key="5">
    <source>
        <dbReference type="SAM" id="MobiDB-lite"/>
    </source>
</evidence>
<feature type="chain" id="PRO_5022782856" description="Periplasmic heavy metal sensor" evidence="6">
    <location>
        <begin position="22"/>
        <end position="241"/>
    </location>
</feature>
<gene>
    <name evidence="7" type="ORF">FBQ74_15495</name>
</gene>
<proteinExistence type="inferred from homology"/>
<feature type="signal peptide" evidence="6">
    <location>
        <begin position="1"/>
        <end position="21"/>
    </location>
</feature>
<comment type="subcellular location">
    <subcellularLocation>
        <location evidence="1">Periplasm</location>
    </subcellularLocation>
</comment>